<keyword evidence="5" id="KW-1185">Reference proteome</keyword>
<dbReference type="GO" id="GO:0016757">
    <property type="term" value="F:glycosyltransferase activity"/>
    <property type="evidence" value="ECO:0007669"/>
    <property type="project" value="UniProtKB-KW"/>
</dbReference>
<evidence type="ECO:0000313" key="5">
    <source>
        <dbReference type="Proteomes" id="UP001072034"/>
    </source>
</evidence>
<dbReference type="Gene3D" id="3.40.50.2000">
    <property type="entry name" value="Glycogen Phosphorylase B"/>
    <property type="match status" value="2"/>
</dbReference>
<organism evidence="4 5">
    <name type="scientific">Actinomyces israelii</name>
    <dbReference type="NCBI Taxonomy" id="1659"/>
    <lineage>
        <taxon>Bacteria</taxon>
        <taxon>Bacillati</taxon>
        <taxon>Actinomycetota</taxon>
        <taxon>Actinomycetes</taxon>
        <taxon>Actinomycetales</taxon>
        <taxon>Actinomycetaceae</taxon>
        <taxon>Actinomyces</taxon>
    </lineage>
</organism>
<dbReference type="RefSeq" id="WP_052375266.1">
    <property type="nucleotide sequence ID" value="NZ_CAJPNG010000228.1"/>
</dbReference>
<evidence type="ECO:0000259" key="3">
    <source>
        <dbReference type="Pfam" id="PF00534"/>
    </source>
</evidence>
<evidence type="ECO:0000313" key="4">
    <source>
        <dbReference type="EMBL" id="MCZ0858168.1"/>
    </source>
</evidence>
<gene>
    <name evidence="4" type="ORF">OHJ16_08950</name>
</gene>
<dbReference type="InterPro" id="IPR001296">
    <property type="entry name" value="Glyco_trans_1"/>
</dbReference>
<evidence type="ECO:0000256" key="1">
    <source>
        <dbReference type="ARBA" id="ARBA00022676"/>
    </source>
</evidence>
<accession>A0ABT4IAP0</accession>
<dbReference type="PANTHER" id="PTHR12526:SF629">
    <property type="entry name" value="TEICHURONIC ACID BIOSYNTHESIS GLYCOSYLTRANSFERASE TUAH-RELATED"/>
    <property type="match status" value="1"/>
</dbReference>
<dbReference type="Pfam" id="PF00534">
    <property type="entry name" value="Glycos_transf_1"/>
    <property type="match status" value="1"/>
</dbReference>
<keyword evidence="2 4" id="KW-0808">Transferase</keyword>
<dbReference type="SUPFAM" id="SSF53756">
    <property type="entry name" value="UDP-Glycosyltransferase/glycogen phosphorylase"/>
    <property type="match status" value="1"/>
</dbReference>
<dbReference type="EC" id="2.4.-.-" evidence="4"/>
<reference evidence="4" key="1">
    <citation type="submission" date="2022-10" db="EMBL/GenBank/DDBJ databases">
        <title>Genome sequence of Actinomyces israelii ATCC 10048.</title>
        <authorList>
            <person name="Watt R.M."/>
            <person name="Tong W.M."/>
        </authorList>
    </citation>
    <scope>NUCLEOTIDE SEQUENCE</scope>
    <source>
        <strain evidence="4">ATCC 10048</strain>
    </source>
</reference>
<proteinExistence type="predicted"/>
<name>A0ABT4IAP0_9ACTO</name>
<evidence type="ECO:0000256" key="2">
    <source>
        <dbReference type="ARBA" id="ARBA00022679"/>
    </source>
</evidence>
<sequence>MTRNDLPHSAVRALLLLTDAFPYEVGEEFLEQEIEDLCAAYDHVVVVPLRQRPNARRTRCLPTNATCALLPTPRGPKIMTFWQSQAVLRAPRILLSRPRMIQTAPWTSFGRFGMDIRFAAITLSAYARLRRLWPSLGLDDADHVTVYSYWFFTGAVLGGMLRRRELAGKPVHVVARAHAYDVDEKDAPRGYIPGRNLVMASVDRVYPISDYAANFLLRRFPDQAERIKVRRLGVPPAPFRQRRITTPFALVSCSHMAPYKRVGLLVEAVAELERRGRKVAWTHIGEFDHARLKVMRARAVQLLTTTSWTFTGHLSNVQVREYYATQDYSCFLNVSDGEGVPVSVMEAQAAGLPVVATAAGGTGEIVLDGVNGRLIPVNTTAAEIADAIESIMDTGSRDYADMSAQARSTWASMSDATRQYPQFVDGLVALEGEPPRD</sequence>
<protein>
    <submittedName>
        <fullName evidence="4">Glycosyltransferase</fullName>
        <ecNumber evidence="4">2.4.-.-</ecNumber>
    </submittedName>
</protein>
<keyword evidence="1 4" id="KW-0328">Glycosyltransferase</keyword>
<dbReference type="Proteomes" id="UP001072034">
    <property type="component" value="Unassembled WGS sequence"/>
</dbReference>
<dbReference type="PANTHER" id="PTHR12526">
    <property type="entry name" value="GLYCOSYLTRANSFERASE"/>
    <property type="match status" value="1"/>
</dbReference>
<dbReference type="EMBL" id="JAPTMY010000017">
    <property type="protein sequence ID" value="MCZ0858168.1"/>
    <property type="molecule type" value="Genomic_DNA"/>
</dbReference>
<comment type="caution">
    <text evidence="4">The sequence shown here is derived from an EMBL/GenBank/DDBJ whole genome shotgun (WGS) entry which is preliminary data.</text>
</comment>
<feature type="domain" description="Glycosyl transferase family 1" evidence="3">
    <location>
        <begin position="244"/>
        <end position="408"/>
    </location>
</feature>